<keyword evidence="2" id="KW-1185">Reference proteome</keyword>
<accession>A0A167RTF0</accession>
<protein>
    <submittedName>
        <fullName evidence="1">Uncharacterized protein</fullName>
    </submittedName>
</protein>
<dbReference type="AlphaFoldDB" id="A0A167RTF0"/>
<evidence type="ECO:0000313" key="2">
    <source>
        <dbReference type="Proteomes" id="UP000076738"/>
    </source>
</evidence>
<organism evidence="1 2">
    <name type="scientific">Calocera viscosa (strain TUFC12733)</name>
    <dbReference type="NCBI Taxonomy" id="1330018"/>
    <lineage>
        <taxon>Eukaryota</taxon>
        <taxon>Fungi</taxon>
        <taxon>Dikarya</taxon>
        <taxon>Basidiomycota</taxon>
        <taxon>Agaricomycotina</taxon>
        <taxon>Dacrymycetes</taxon>
        <taxon>Dacrymycetales</taxon>
        <taxon>Dacrymycetaceae</taxon>
        <taxon>Calocera</taxon>
    </lineage>
</organism>
<dbReference type="Proteomes" id="UP000076738">
    <property type="component" value="Unassembled WGS sequence"/>
</dbReference>
<reference evidence="1 2" key="1">
    <citation type="journal article" date="2016" name="Mol. Biol. Evol.">
        <title>Comparative Genomics of Early-Diverging Mushroom-Forming Fungi Provides Insights into the Origins of Lignocellulose Decay Capabilities.</title>
        <authorList>
            <person name="Nagy L.G."/>
            <person name="Riley R."/>
            <person name="Tritt A."/>
            <person name="Adam C."/>
            <person name="Daum C."/>
            <person name="Floudas D."/>
            <person name="Sun H."/>
            <person name="Yadav J.S."/>
            <person name="Pangilinan J."/>
            <person name="Larsson K.H."/>
            <person name="Matsuura K."/>
            <person name="Barry K."/>
            <person name="Labutti K."/>
            <person name="Kuo R."/>
            <person name="Ohm R.A."/>
            <person name="Bhattacharya S.S."/>
            <person name="Shirouzu T."/>
            <person name="Yoshinaga Y."/>
            <person name="Martin F.M."/>
            <person name="Grigoriev I.V."/>
            <person name="Hibbett D.S."/>
        </authorList>
    </citation>
    <scope>NUCLEOTIDE SEQUENCE [LARGE SCALE GENOMIC DNA]</scope>
    <source>
        <strain evidence="1 2">TUFC12733</strain>
    </source>
</reference>
<name>A0A167RTF0_CALVF</name>
<sequence length="141" mass="15000">MPRQGSRTVLMFPCCITAHPDVRGHLIGNLAPHQPAMPHQCPIPLPVRRLKAGLPWRLTTNRIALACELASRRTLFEAAKGSGTACTHLAPAISIWHHALASGKLVSAYTPPLSPPCGCPCGVRDLPGNDIHDTDHGAQSG</sequence>
<evidence type="ECO:0000313" key="1">
    <source>
        <dbReference type="EMBL" id="KZP01262.1"/>
    </source>
</evidence>
<gene>
    <name evidence="1" type="ORF">CALVIDRAFT_129512</name>
</gene>
<dbReference type="EMBL" id="KV417267">
    <property type="protein sequence ID" value="KZP01262.1"/>
    <property type="molecule type" value="Genomic_DNA"/>
</dbReference>
<proteinExistence type="predicted"/>